<accession>A0ACB9GGV5</accession>
<evidence type="ECO:0000313" key="2">
    <source>
        <dbReference type="Proteomes" id="UP001055811"/>
    </source>
</evidence>
<keyword evidence="2" id="KW-1185">Reference proteome</keyword>
<dbReference type="EMBL" id="CM042010">
    <property type="protein sequence ID" value="KAI3782670.1"/>
    <property type="molecule type" value="Genomic_DNA"/>
</dbReference>
<name>A0ACB9GGV5_CICIN</name>
<dbReference type="Proteomes" id="UP001055811">
    <property type="component" value="Linkage Group LG02"/>
</dbReference>
<comment type="caution">
    <text evidence="1">The sequence shown here is derived from an EMBL/GenBank/DDBJ whole genome shotgun (WGS) entry which is preliminary data.</text>
</comment>
<evidence type="ECO:0000313" key="1">
    <source>
        <dbReference type="EMBL" id="KAI3782670.1"/>
    </source>
</evidence>
<organism evidence="1 2">
    <name type="scientific">Cichorium intybus</name>
    <name type="common">Chicory</name>
    <dbReference type="NCBI Taxonomy" id="13427"/>
    <lineage>
        <taxon>Eukaryota</taxon>
        <taxon>Viridiplantae</taxon>
        <taxon>Streptophyta</taxon>
        <taxon>Embryophyta</taxon>
        <taxon>Tracheophyta</taxon>
        <taxon>Spermatophyta</taxon>
        <taxon>Magnoliopsida</taxon>
        <taxon>eudicotyledons</taxon>
        <taxon>Gunneridae</taxon>
        <taxon>Pentapetalae</taxon>
        <taxon>asterids</taxon>
        <taxon>campanulids</taxon>
        <taxon>Asterales</taxon>
        <taxon>Asteraceae</taxon>
        <taxon>Cichorioideae</taxon>
        <taxon>Cichorieae</taxon>
        <taxon>Cichoriinae</taxon>
        <taxon>Cichorium</taxon>
    </lineage>
</organism>
<reference evidence="1 2" key="2">
    <citation type="journal article" date="2022" name="Mol. Ecol. Resour.">
        <title>The genomes of chicory, endive, great burdock and yacon provide insights into Asteraceae paleo-polyploidization history and plant inulin production.</title>
        <authorList>
            <person name="Fan W."/>
            <person name="Wang S."/>
            <person name="Wang H."/>
            <person name="Wang A."/>
            <person name="Jiang F."/>
            <person name="Liu H."/>
            <person name="Zhao H."/>
            <person name="Xu D."/>
            <person name="Zhang Y."/>
        </authorList>
    </citation>
    <scope>NUCLEOTIDE SEQUENCE [LARGE SCALE GENOMIC DNA]</scope>
    <source>
        <strain evidence="2">cv. Punajuju</strain>
        <tissue evidence="1">Leaves</tissue>
    </source>
</reference>
<protein>
    <submittedName>
        <fullName evidence="1">Uncharacterized protein</fullName>
    </submittedName>
</protein>
<reference evidence="2" key="1">
    <citation type="journal article" date="2022" name="Mol. Ecol. Resour.">
        <title>The genomes of chicory, endive, great burdock and yacon provide insights into Asteraceae palaeo-polyploidization history and plant inulin production.</title>
        <authorList>
            <person name="Fan W."/>
            <person name="Wang S."/>
            <person name="Wang H."/>
            <person name="Wang A."/>
            <person name="Jiang F."/>
            <person name="Liu H."/>
            <person name="Zhao H."/>
            <person name="Xu D."/>
            <person name="Zhang Y."/>
        </authorList>
    </citation>
    <scope>NUCLEOTIDE SEQUENCE [LARGE SCALE GENOMIC DNA]</scope>
    <source>
        <strain evidence="2">cv. Punajuju</strain>
    </source>
</reference>
<gene>
    <name evidence="1" type="ORF">L2E82_12723</name>
</gene>
<proteinExistence type="predicted"/>
<sequence>MKLIPTLAGHSRIRAALLDAIVEKPEATGAYTRRTLTKVPSVGAVYCRHVRLASPQPHPFFQPIPLSISPFSLIRTPTKPHKHSTLFSLLS</sequence>